<dbReference type="GO" id="GO:0005506">
    <property type="term" value="F:iron ion binding"/>
    <property type="evidence" value="ECO:0007669"/>
    <property type="project" value="InterPro"/>
</dbReference>
<comment type="caution">
    <text evidence="4">The sequence shown here is derived from an EMBL/GenBank/DDBJ whole genome shotgun (WGS) entry which is preliminary data.</text>
</comment>
<dbReference type="InterPro" id="IPR001075">
    <property type="entry name" value="NIF_FeS_clus_asmbl_NifU_C"/>
</dbReference>
<dbReference type="EMBL" id="SLWV01000002">
    <property type="protein sequence ID" value="TCO79524.1"/>
    <property type="molecule type" value="Genomic_DNA"/>
</dbReference>
<feature type="domain" description="NIF system FeS cluster assembly NifU C-terminal" evidence="3">
    <location>
        <begin position="2"/>
        <end position="63"/>
    </location>
</feature>
<keyword evidence="5" id="KW-1185">Reference proteome</keyword>
<evidence type="ECO:0000259" key="3">
    <source>
        <dbReference type="Pfam" id="PF01106"/>
    </source>
</evidence>
<evidence type="ECO:0000313" key="5">
    <source>
        <dbReference type="Proteomes" id="UP000294919"/>
    </source>
</evidence>
<accession>A0A4R2KZH0</accession>
<dbReference type="GO" id="GO:0051536">
    <property type="term" value="F:iron-sulfur cluster binding"/>
    <property type="evidence" value="ECO:0007669"/>
    <property type="project" value="InterPro"/>
</dbReference>
<gene>
    <name evidence="4" type="ORF">EV214_102248</name>
</gene>
<proteinExistence type="inferred from homology"/>
<dbReference type="AlphaFoldDB" id="A0A4R2KZH0"/>
<dbReference type="SUPFAM" id="SSF117916">
    <property type="entry name" value="Fe-S cluster assembly (FSCA) domain-like"/>
    <property type="match status" value="1"/>
</dbReference>
<protein>
    <submittedName>
        <fullName evidence="4">Fe-S cluster biogenesis protein NfuA</fullName>
    </submittedName>
</protein>
<name>A0A4R2KZH0_9FIRM</name>
<dbReference type="InterPro" id="IPR034904">
    <property type="entry name" value="FSCA_dom_sf"/>
</dbReference>
<dbReference type="PANTHER" id="PTHR11178">
    <property type="entry name" value="IRON-SULFUR CLUSTER SCAFFOLD PROTEIN NFU-RELATED"/>
    <property type="match status" value="1"/>
</dbReference>
<comment type="similarity">
    <text evidence="1">Belongs to the NifU family.</text>
</comment>
<dbReference type="Pfam" id="PF01106">
    <property type="entry name" value="NifU"/>
    <property type="match status" value="1"/>
</dbReference>
<dbReference type="PANTHER" id="PTHR11178:SF1">
    <property type="entry name" value="NFU1 IRON-SULFUR CLUSTER SCAFFOLD HOMOLOG, MITOCHONDRIAL"/>
    <property type="match status" value="1"/>
</dbReference>
<reference evidence="4 5" key="1">
    <citation type="submission" date="2019-03" db="EMBL/GenBank/DDBJ databases">
        <title>Genomic Encyclopedia of Type Strains, Phase IV (KMG-IV): sequencing the most valuable type-strain genomes for metagenomic binning, comparative biology and taxonomic classification.</title>
        <authorList>
            <person name="Goeker M."/>
        </authorList>
    </citation>
    <scope>NUCLEOTIDE SEQUENCE [LARGE SCALE GENOMIC DNA]</scope>
    <source>
        <strain evidence="4 5">DSM 102940</strain>
    </source>
</reference>
<evidence type="ECO:0000256" key="2">
    <source>
        <dbReference type="ARBA" id="ARBA00049958"/>
    </source>
</evidence>
<dbReference type="Gene3D" id="3.30.300.130">
    <property type="entry name" value="Fe-S cluster assembly (FSCA)"/>
    <property type="match status" value="1"/>
</dbReference>
<evidence type="ECO:0000313" key="4">
    <source>
        <dbReference type="EMBL" id="TCO79524.1"/>
    </source>
</evidence>
<dbReference type="Proteomes" id="UP000294919">
    <property type="component" value="Unassembled WGS sequence"/>
</dbReference>
<evidence type="ECO:0000256" key="1">
    <source>
        <dbReference type="ARBA" id="ARBA00006420"/>
    </source>
</evidence>
<organism evidence="4 5">
    <name type="scientific">Marinisporobacter balticus</name>
    <dbReference type="NCBI Taxonomy" id="2018667"/>
    <lineage>
        <taxon>Bacteria</taxon>
        <taxon>Bacillati</taxon>
        <taxon>Bacillota</taxon>
        <taxon>Clostridia</taxon>
        <taxon>Peptostreptococcales</taxon>
        <taxon>Thermotaleaceae</taxon>
        <taxon>Marinisporobacter</taxon>
    </lineage>
</organism>
<sequence length="85" mass="9330">MIESKIKPKLIAHYGNIELVKVENGIVEVKLLGACSGCPSAKFTLEDIVLVGLQEEIPEVKEVLLVNEVSGELIDMAKKILNKEK</sequence>
<dbReference type="GO" id="GO:0016226">
    <property type="term" value="P:iron-sulfur cluster assembly"/>
    <property type="evidence" value="ECO:0007669"/>
    <property type="project" value="InterPro"/>
</dbReference>
<comment type="function">
    <text evidence="2">May be involved in the formation or repair of [Fe-S] clusters present in iron-sulfur proteins.</text>
</comment>